<dbReference type="InterPro" id="IPR008686">
    <property type="entry name" value="RNA_pol_mitovir"/>
</dbReference>
<evidence type="ECO:0000256" key="4">
    <source>
        <dbReference type="SAM" id="Phobius"/>
    </source>
</evidence>
<feature type="transmembrane region" description="Helical" evidence="4">
    <location>
        <begin position="222"/>
        <end position="246"/>
    </location>
</feature>
<keyword evidence="3" id="KW-0548">Nucleotidyltransferase</keyword>
<keyword evidence="1 5" id="KW-0696">RNA-directed RNA polymerase</keyword>
<dbReference type="InterPro" id="IPR043502">
    <property type="entry name" value="DNA/RNA_pol_sf"/>
</dbReference>
<proteinExistence type="predicted"/>
<keyword evidence="4" id="KW-0812">Transmembrane</keyword>
<keyword evidence="2" id="KW-0808">Transferase</keyword>
<dbReference type="GO" id="GO:0003968">
    <property type="term" value="F:RNA-directed RNA polymerase activity"/>
    <property type="evidence" value="ECO:0007669"/>
    <property type="project" value="UniProtKB-KW"/>
</dbReference>
<dbReference type="SUPFAM" id="SSF56672">
    <property type="entry name" value="DNA/RNA polymerases"/>
    <property type="match status" value="1"/>
</dbReference>
<dbReference type="Pfam" id="PF05919">
    <property type="entry name" value="Mitovir_RNA_pol"/>
    <property type="match status" value="1"/>
</dbReference>
<dbReference type="PANTHER" id="PTHR34456:SF13">
    <property type="entry name" value="REVERSE TRANSCRIPTASE DOMAIN-CONTAINING PROTEIN"/>
    <property type="match status" value="1"/>
</dbReference>
<evidence type="ECO:0000256" key="2">
    <source>
        <dbReference type="ARBA" id="ARBA00022679"/>
    </source>
</evidence>
<organism evidence="5">
    <name type="scientific">Plasmopara viticola lesion associated mitovirus 43</name>
    <dbReference type="NCBI Taxonomy" id="2719471"/>
    <lineage>
        <taxon>Viruses</taxon>
        <taxon>Riboviria</taxon>
        <taxon>Orthornavirae</taxon>
        <taxon>Lenarviricota</taxon>
        <taxon>Howeltoviricetes</taxon>
        <taxon>Cryppavirales</taxon>
        <taxon>Mitoviridae</taxon>
        <taxon>Mitovirus</taxon>
    </lineage>
</organism>
<evidence type="ECO:0000313" key="5">
    <source>
        <dbReference type="EMBL" id="QIR30266.1"/>
    </source>
</evidence>
<keyword evidence="4" id="KW-0472">Membrane</keyword>
<dbReference type="PANTHER" id="PTHR34456">
    <property type="entry name" value="MITOVIRUS RNA-DEPENDENT RNA POLYMERASE"/>
    <property type="match status" value="1"/>
</dbReference>
<accession>A0A6G9RVC6</accession>
<evidence type="ECO:0000256" key="1">
    <source>
        <dbReference type="ARBA" id="ARBA00022484"/>
    </source>
</evidence>
<evidence type="ECO:0000256" key="3">
    <source>
        <dbReference type="ARBA" id="ARBA00022695"/>
    </source>
</evidence>
<name>A0A6G9RVC6_9VIRU</name>
<protein>
    <submittedName>
        <fullName evidence="5">RNA-dependent RNA polymerase</fullName>
    </submittedName>
</protein>
<sequence>MSNFFIKQTARISSKAWMRIDEIRRYAELVCWITRLTPSQRKSVLELSWRIRKLWLASGSQFTFQYLKAASHSLIRYLSGSPLQTVPVWMKRDSAKIPMIIPTELRVHIRKEGLRSVSLLIALFTILNIYRVLPTKVKPSLKSIEDPFTGIYKTFEMRKILLSLKDLGIRSLAMKRIRLIGGESAGPNSGKAIWGADTDVFAFFHDPLRFVHLVRWLIFSKAYFYVFYFILLGILGSPFYLISLMLGGRRAYMGRLSVVYDQAGKARIVAITNWWFQLCLKPLHDAIFAKLSQIECDGTFNQHRPLDRLIQRVGGKCKYYSFDLTAATDRLPVDLQTDILVALGLPGHLWKDLLSINWMFHGKPVRYSVGQPMGAYSSWAMLALTHHVIVRLAALEAGKTDFSNYALLGDDLVIADDDVAQSYLNLMKGLGLEINLSKSVISNDFAEFAKVWKGVNLNFSPIGPGLILRTIRDKVYINRLLMEVFDRGLFQLSDLVVMFSKRPTFLVDTLAGFVWTYVLHQTTNNTVDTGNALANPVEQSVLFEVASQIIPTGWSVFERQIKQRYDRDWQTLLASVRFFILYGWRTTQTKLGPVFFTDLALYPLKPAFWYYLHSFVISFEDHCKRYVDLNDEDLFSRRIANPQTWKRWMDLAGMINIRNIDWAERSKLRQESKLERELIKVLWSPRTIQDEMMLSQWDLVLGSRTPSFSIEGLTNRYRNVSQPSTKKNRKRGNV</sequence>
<dbReference type="EMBL" id="MN539804">
    <property type="protein sequence ID" value="QIR30266.1"/>
    <property type="molecule type" value="Genomic_RNA"/>
</dbReference>
<reference evidence="5" key="1">
    <citation type="journal article" date="2020" name="Virus Evol.">
        <title>Analysis of the virome associated to grapevine downy mildew lesions reveals new mycovirus lineages.</title>
        <authorList>
            <person name="Chiapello M."/>
            <person name="Rodriguez-Romero J."/>
            <person name="Ayllon M.A."/>
            <person name="Turina M."/>
        </authorList>
    </citation>
    <scope>NUCLEOTIDE SEQUENCE</scope>
    <source>
        <strain evidence="5">DMG-A_DN31080</strain>
    </source>
</reference>
<keyword evidence="4" id="KW-1133">Transmembrane helix</keyword>